<comment type="caution">
    <text evidence="2">The sequence shown here is derived from an EMBL/GenBank/DDBJ whole genome shotgun (WGS) entry which is preliminary data.</text>
</comment>
<feature type="region of interest" description="Disordered" evidence="1">
    <location>
        <begin position="35"/>
        <end position="61"/>
    </location>
</feature>
<name>A0A8J6NNE2_9BACT</name>
<proteinExistence type="predicted"/>
<organism evidence="2 3">
    <name type="scientific">Candidatus Desulfatibia profunda</name>
    <dbReference type="NCBI Taxonomy" id="2841695"/>
    <lineage>
        <taxon>Bacteria</taxon>
        <taxon>Pseudomonadati</taxon>
        <taxon>Thermodesulfobacteriota</taxon>
        <taxon>Desulfobacteria</taxon>
        <taxon>Desulfobacterales</taxon>
        <taxon>Desulfobacterales incertae sedis</taxon>
        <taxon>Candidatus Desulfatibia</taxon>
    </lineage>
</organism>
<reference evidence="2 3" key="1">
    <citation type="submission" date="2020-08" db="EMBL/GenBank/DDBJ databases">
        <title>Bridging the membrane lipid divide: bacteria of the FCB group superphylum have the potential to synthesize archaeal ether lipids.</title>
        <authorList>
            <person name="Villanueva L."/>
            <person name="Von Meijenfeldt F.A.B."/>
            <person name="Westbye A.B."/>
            <person name="Yadav S."/>
            <person name="Hopmans E.C."/>
            <person name="Dutilh B.E."/>
            <person name="Sinninghe Damste J.S."/>
        </authorList>
    </citation>
    <scope>NUCLEOTIDE SEQUENCE [LARGE SCALE GENOMIC DNA]</scope>
    <source>
        <strain evidence="2">NIOZ-UU30</strain>
    </source>
</reference>
<gene>
    <name evidence="2" type="ORF">H8E23_08735</name>
</gene>
<dbReference type="Proteomes" id="UP000603434">
    <property type="component" value="Unassembled WGS sequence"/>
</dbReference>
<evidence type="ECO:0000313" key="2">
    <source>
        <dbReference type="EMBL" id="MBC8361469.1"/>
    </source>
</evidence>
<dbReference type="AlphaFoldDB" id="A0A8J6NNE2"/>
<protein>
    <submittedName>
        <fullName evidence="2">Uncharacterized protein</fullName>
    </submittedName>
</protein>
<evidence type="ECO:0000256" key="1">
    <source>
        <dbReference type="SAM" id="MobiDB-lite"/>
    </source>
</evidence>
<dbReference type="EMBL" id="JACNJH010000134">
    <property type="protein sequence ID" value="MBC8361469.1"/>
    <property type="molecule type" value="Genomic_DNA"/>
</dbReference>
<evidence type="ECO:0000313" key="3">
    <source>
        <dbReference type="Proteomes" id="UP000603434"/>
    </source>
</evidence>
<sequence length="61" mass="7217">MFNLKNLIDNFDRMMAAITFAEAGEPERAMDILYDRPKQEKDKRIESGITRREETRPGLRM</sequence>
<accession>A0A8J6NNE2</accession>